<sequence length="206" mass="24424">SVIFHVERHPKYTWYTQCVTFNFFPTPKHELAYNLFNVITVYALPLVIITTSYSLILYSISKNARQAKRLRRWRSTQKFSGDFLYLLFLMLECLPLLSGEKQENGGKTAWRLDNINTDVIHIRYTKYTLYFFYFSRASAMEIDPKVQRGLFIFAVSNACIDPIVYGMFTTAFRREARKWRGWFKRQLSKMGLYTVTSNTAIEQDFY</sequence>
<feature type="transmembrane region" description="Helical" evidence="7">
    <location>
        <begin position="79"/>
        <end position="97"/>
    </location>
</feature>
<organism evidence="9 10">
    <name type="scientific">Tegillarca granosa</name>
    <name type="common">Malaysian cockle</name>
    <name type="synonym">Anadara granosa</name>
    <dbReference type="NCBI Taxonomy" id="220873"/>
    <lineage>
        <taxon>Eukaryota</taxon>
        <taxon>Metazoa</taxon>
        <taxon>Spiralia</taxon>
        <taxon>Lophotrochozoa</taxon>
        <taxon>Mollusca</taxon>
        <taxon>Bivalvia</taxon>
        <taxon>Autobranchia</taxon>
        <taxon>Pteriomorphia</taxon>
        <taxon>Arcoida</taxon>
        <taxon>Arcoidea</taxon>
        <taxon>Arcidae</taxon>
        <taxon>Tegillarca</taxon>
    </lineage>
</organism>
<evidence type="ECO:0000256" key="4">
    <source>
        <dbReference type="ARBA" id="ARBA00022989"/>
    </source>
</evidence>
<dbReference type="Gene3D" id="1.20.1070.10">
    <property type="entry name" value="Rhodopsin 7-helix transmembrane proteins"/>
    <property type="match status" value="1"/>
</dbReference>
<evidence type="ECO:0000256" key="7">
    <source>
        <dbReference type="SAM" id="Phobius"/>
    </source>
</evidence>
<dbReference type="SUPFAM" id="SSF81321">
    <property type="entry name" value="Family A G protein-coupled receptor-like"/>
    <property type="match status" value="1"/>
</dbReference>
<keyword evidence="2" id="KW-1003">Cell membrane</keyword>
<comment type="caution">
    <text evidence="9">The sequence shown here is derived from an EMBL/GenBank/DDBJ whole genome shotgun (WGS) entry which is preliminary data.</text>
</comment>
<keyword evidence="6" id="KW-0675">Receptor</keyword>
<dbReference type="Proteomes" id="UP001217089">
    <property type="component" value="Unassembled WGS sequence"/>
</dbReference>
<evidence type="ECO:0000256" key="3">
    <source>
        <dbReference type="ARBA" id="ARBA00022692"/>
    </source>
</evidence>
<keyword evidence="3 7" id="KW-0812">Transmembrane</keyword>
<comment type="subcellular location">
    <subcellularLocation>
        <location evidence="1">Cell membrane</location>
        <topology evidence="1">Multi-pass membrane protein</topology>
    </subcellularLocation>
</comment>
<dbReference type="InterPro" id="IPR017452">
    <property type="entry name" value="GPCR_Rhodpsn_7TM"/>
</dbReference>
<dbReference type="PANTHER" id="PTHR24241:SF59">
    <property type="entry name" value="ADIPOKINETIC HORMONE RECEPTOR, ISOFORM C"/>
    <property type="match status" value="1"/>
</dbReference>
<feature type="transmembrane region" description="Helical" evidence="7">
    <location>
        <begin position="35"/>
        <end position="58"/>
    </location>
</feature>
<evidence type="ECO:0000256" key="1">
    <source>
        <dbReference type="ARBA" id="ARBA00004651"/>
    </source>
</evidence>
<dbReference type="PRINTS" id="PR00237">
    <property type="entry name" value="GPCRRHODOPSN"/>
</dbReference>
<dbReference type="EMBL" id="JARBDR010000903">
    <property type="protein sequence ID" value="KAJ8304005.1"/>
    <property type="molecule type" value="Genomic_DNA"/>
</dbReference>
<reference evidence="9 10" key="1">
    <citation type="submission" date="2022-12" db="EMBL/GenBank/DDBJ databases">
        <title>Chromosome-level genome of Tegillarca granosa.</title>
        <authorList>
            <person name="Kim J."/>
        </authorList>
    </citation>
    <scope>NUCLEOTIDE SEQUENCE [LARGE SCALE GENOMIC DNA]</scope>
    <source>
        <strain evidence="9">Teg-2019</strain>
        <tissue evidence="9">Adductor muscle</tissue>
    </source>
</reference>
<evidence type="ECO:0000313" key="10">
    <source>
        <dbReference type="Proteomes" id="UP001217089"/>
    </source>
</evidence>
<keyword evidence="5 7" id="KW-0472">Membrane</keyword>
<evidence type="ECO:0000256" key="6">
    <source>
        <dbReference type="ARBA" id="ARBA00023170"/>
    </source>
</evidence>
<name>A0ABQ9EKT8_TEGGR</name>
<feature type="domain" description="G-protein coupled receptors family 1 profile" evidence="8">
    <location>
        <begin position="1"/>
        <end position="165"/>
    </location>
</feature>
<dbReference type="InterPro" id="IPR000276">
    <property type="entry name" value="GPCR_Rhodpsn"/>
</dbReference>
<feature type="transmembrane region" description="Helical" evidence="7">
    <location>
        <begin position="150"/>
        <end position="172"/>
    </location>
</feature>
<feature type="non-terminal residue" evidence="9">
    <location>
        <position position="1"/>
    </location>
</feature>
<accession>A0ABQ9EKT8</accession>
<dbReference type="Pfam" id="PF00001">
    <property type="entry name" value="7tm_1"/>
    <property type="match status" value="1"/>
</dbReference>
<protein>
    <recommendedName>
        <fullName evidence="8">G-protein coupled receptors family 1 profile domain-containing protein</fullName>
    </recommendedName>
</protein>
<dbReference type="PROSITE" id="PS50262">
    <property type="entry name" value="G_PROTEIN_RECEP_F1_2"/>
    <property type="match status" value="1"/>
</dbReference>
<evidence type="ECO:0000256" key="2">
    <source>
        <dbReference type="ARBA" id="ARBA00022475"/>
    </source>
</evidence>
<keyword evidence="4 7" id="KW-1133">Transmembrane helix</keyword>
<evidence type="ECO:0000313" key="9">
    <source>
        <dbReference type="EMBL" id="KAJ8304005.1"/>
    </source>
</evidence>
<evidence type="ECO:0000256" key="5">
    <source>
        <dbReference type="ARBA" id="ARBA00023136"/>
    </source>
</evidence>
<dbReference type="PANTHER" id="PTHR24241">
    <property type="entry name" value="NEUROPEPTIDE RECEPTOR-RELATED G-PROTEIN COUPLED RECEPTOR"/>
    <property type="match status" value="1"/>
</dbReference>
<keyword evidence="10" id="KW-1185">Reference proteome</keyword>
<evidence type="ECO:0000259" key="8">
    <source>
        <dbReference type="PROSITE" id="PS50262"/>
    </source>
</evidence>
<gene>
    <name evidence="9" type="ORF">KUTeg_017588</name>
</gene>
<proteinExistence type="predicted"/>